<gene>
    <name evidence="2" type="ORF">ACFONA_07115</name>
</gene>
<dbReference type="NCBIfam" id="TIGR00778">
    <property type="entry name" value="ahpD_dom"/>
    <property type="match status" value="1"/>
</dbReference>
<keyword evidence="3" id="KW-1185">Reference proteome</keyword>
<evidence type="ECO:0000313" key="3">
    <source>
        <dbReference type="Proteomes" id="UP001595713"/>
    </source>
</evidence>
<dbReference type="InterPro" id="IPR003779">
    <property type="entry name" value="CMD-like"/>
</dbReference>
<dbReference type="Proteomes" id="UP001595713">
    <property type="component" value="Unassembled WGS sequence"/>
</dbReference>
<evidence type="ECO:0000259" key="1">
    <source>
        <dbReference type="Pfam" id="PF02627"/>
    </source>
</evidence>
<dbReference type="PANTHER" id="PTHR34846">
    <property type="entry name" value="4-CARBOXYMUCONOLACTONE DECARBOXYLASE FAMILY PROTEIN (AFU_ORTHOLOGUE AFUA_6G11590)"/>
    <property type="match status" value="1"/>
</dbReference>
<dbReference type="EMBL" id="JBHRXP010000002">
    <property type="protein sequence ID" value="MFC3579936.1"/>
    <property type="molecule type" value="Genomic_DNA"/>
</dbReference>
<dbReference type="InterPro" id="IPR004675">
    <property type="entry name" value="AhpD_core"/>
</dbReference>
<protein>
    <submittedName>
        <fullName evidence="2">Carboxymuconolactone decarboxylase family protein</fullName>
    </submittedName>
</protein>
<dbReference type="SUPFAM" id="SSF69118">
    <property type="entry name" value="AhpD-like"/>
    <property type="match status" value="1"/>
</dbReference>
<organism evidence="2 3">
    <name type="scientific">Sphingomonas hylomeconis</name>
    <dbReference type="NCBI Taxonomy" id="1395958"/>
    <lineage>
        <taxon>Bacteria</taxon>
        <taxon>Pseudomonadati</taxon>
        <taxon>Pseudomonadota</taxon>
        <taxon>Alphaproteobacteria</taxon>
        <taxon>Sphingomonadales</taxon>
        <taxon>Sphingomonadaceae</taxon>
        <taxon>Sphingomonas</taxon>
    </lineage>
</organism>
<evidence type="ECO:0000313" key="2">
    <source>
        <dbReference type="EMBL" id="MFC3579936.1"/>
    </source>
</evidence>
<comment type="caution">
    <text evidence="2">The sequence shown here is derived from an EMBL/GenBank/DDBJ whole genome shotgun (WGS) entry which is preliminary data.</text>
</comment>
<proteinExistence type="predicted"/>
<dbReference type="Gene3D" id="1.20.1290.10">
    <property type="entry name" value="AhpD-like"/>
    <property type="match status" value="1"/>
</dbReference>
<reference evidence="3" key="1">
    <citation type="journal article" date="2019" name="Int. J. Syst. Evol. Microbiol.">
        <title>The Global Catalogue of Microorganisms (GCM) 10K type strain sequencing project: providing services to taxonomists for standard genome sequencing and annotation.</title>
        <authorList>
            <consortium name="The Broad Institute Genomics Platform"/>
            <consortium name="The Broad Institute Genome Sequencing Center for Infectious Disease"/>
            <person name="Wu L."/>
            <person name="Ma J."/>
        </authorList>
    </citation>
    <scope>NUCLEOTIDE SEQUENCE [LARGE SCALE GENOMIC DNA]</scope>
    <source>
        <strain evidence="3">KCTC 42739</strain>
    </source>
</reference>
<accession>A0ABV7SUE5</accession>
<dbReference type="Pfam" id="PF02627">
    <property type="entry name" value="CMD"/>
    <property type="match status" value="1"/>
</dbReference>
<dbReference type="RefSeq" id="WP_261293183.1">
    <property type="nucleotide sequence ID" value="NZ_JANQBK010000003.1"/>
</dbReference>
<sequence length="159" mass="17073">MTQRLDIFTAAPEGAKAMIALEAAIAGSGLERSLIELVKLRASQINGCAYCLHMHVADAVKAGETDLRIHLLNAWRESMMFTARERAALNWTEVLTTIAGTGAPDADYALLAAQFDEREQGFLSLLIGTINAWNRLQVGFRGAHPGDVAPRAAAPAQVS</sequence>
<dbReference type="InterPro" id="IPR029032">
    <property type="entry name" value="AhpD-like"/>
</dbReference>
<dbReference type="PANTHER" id="PTHR34846:SF10">
    <property type="entry name" value="CYTOPLASMIC PROTEIN"/>
    <property type="match status" value="1"/>
</dbReference>
<feature type="domain" description="Carboxymuconolactone decarboxylase-like" evidence="1">
    <location>
        <begin position="12"/>
        <end position="93"/>
    </location>
</feature>
<name>A0ABV7SUE5_9SPHN</name>